<evidence type="ECO:0000313" key="2">
    <source>
        <dbReference type="EMBL" id="OQK18512.1"/>
    </source>
</evidence>
<dbReference type="EMBL" id="LPUF01000001">
    <property type="protein sequence ID" value="OQK18512.1"/>
    <property type="molecule type" value="Genomic_DNA"/>
</dbReference>
<sequence length="455" mass="51135">MPNITSNQIFSQSAKHFWQTWLFALIWNASVWFAIINAGQNILAAFEANPVFYCFISFPFIGLFIIFQAIQQTLAWYKFGKTPLTLNPFPGQVGGRCAGQLDLPVPAKYAGHAKVSLSCIRRYHQRNNNGKSSWHTQSLWQDRITLKPDNDGQKIRINFSFNPPADLPESEPESDDYHIWSLQVRLPLPGIDYDRIFQLPVQTADEQAISATKRFKPKTSTIIAHQDTDSSATPQIIQSASGTQFYFGYGRSRAMGISLMACGLFLAVFAHYFFAGFLNFLPITTGLMAAYVELIALTLFILGLFLIANSLSVEVGLMGIRKQQRIFGFTCEEITDAENIADIVIEQNASSSSGNTARVWYRLKLIKHNGQTIEIGDSLEGQSYAALIRQQMLAALGSSWQPARRHKAPEKNKRPLPVWLKRIGKVLSYSFIIAIICDLSQMFPAIIIFLTQYLP</sequence>
<organism evidence="2 3">
    <name type="scientific">Methyloprofundus sedimenti</name>
    <dbReference type="NCBI Taxonomy" id="1420851"/>
    <lineage>
        <taxon>Bacteria</taxon>
        <taxon>Pseudomonadati</taxon>
        <taxon>Pseudomonadota</taxon>
        <taxon>Gammaproteobacteria</taxon>
        <taxon>Methylococcales</taxon>
        <taxon>Methylococcaceae</taxon>
        <taxon>Methyloprofundus</taxon>
    </lineage>
</organism>
<proteinExistence type="predicted"/>
<dbReference type="RefSeq" id="WP_080523114.1">
    <property type="nucleotide sequence ID" value="NZ_LPUF01000001.1"/>
</dbReference>
<keyword evidence="1" id="KW-0812">Transmembrane</keyword>
<gene>
    <name evidence="2" type="ORF">AU255_12070</name>
</gene>
<comment type="caution">
    <text evidence="2">The sequence shown here is derived from an EMBL/GenBank/DDBJ whole genome shotgun (WGS) entry which is preliminary data.</text>
</comment>
<keyword evidence="1" id="KW-0472">Membrane</keyword>
<dbReference type="Proteomes" id="UP000191980">
    <property type="component" value="Unassembled WGS sequence"/>
</dbReference>
<name>A0A1V8MAI8_9GAMM</name>
<feature type="transmembrane region" description="Helical" evidence="1">
    <location>
        <begin position="21"/>
        <end position="38"/>
    </location>
</feature>
<keyword evidence="3" id="KW-1185">Reference proteome</keyword>
<accession>A0A1V8MAI8</accession>
<dbReference type="AlphaFoldDB" id="A0A1V8MAI8"/>
<protein>
    <recommendedName>
        <fullName evidence="4">DUF3592 domain-containing protein</fullName>
    </recommendedName>
</protein>
<feature type="transmembrane region" description="Helical" evidence="1">
    <location>
        <begin position="426"/>
        <end position="450"/>
    </location>
</feature>
<feature type="transmembrane region" description="Helical" evidence="1">
    <location>
        <begin position="294"/>
        <end position="317"/>
    </location>
</feature>
<keyword evidence="1" id="KW-1133">Transmembrane helix</keyword>
<feature type="transmembrane region" description="Helical" evidence="1">
    <location>
        <begin position="254"/>
        <end position="274"/>
    </location>
</feature>
<feature type="transmembrane region" description="Helical" evidence="1">
    <location>
        <begin position="50"/>
        <end position="70"/>
    </location>
</feature>
<evidence type="ECO:0008006" key="4">
    <source>
        <dbReference type="Google" id="ProtNLM"/>
    </source>
</evidence>
<evidence type="ECO:0000256" key="1">
    <source>
        <dbReference type="SAM" id="Phobius"/>
    </source>
</evidence>
<dbReference type="OrthoDB" id="6402665at2"/>
<dbReference type="STRING" id="1420851.AU255_12070"/>
<evidence type="ECO:0000313" key="3">
    <source>
        <dbReference type="Proteomes" id="UP000191980"/>
    </source>
</evidence>
<reference evidence="2 3" key="1">
    <citation type="submission" date="2015-12" db="EMBL/GenBank/DDBJ databases">
        <authorList>
            <person name="Shamseldin A."/>
            <person name="Moawad H."/>
            <person name="Abd El-Rahim W.M."/>
            <person name="Sadowsky M.J."/>
        </authorList>
    </citation>
    <scope>NUCLEOTIDE SEQUENCE [LARGE SCALE GENOMIC DNA]</scope>
    <source>
        <strain evidence="2 3">WF1</strain>
    </source>
</reference>